<dbReference type="EMBL" id="JAVMIP010000022">
    <property type="protein sequence ID" value="MDS3862120.1"/>
    <property type="molecule type" value="Genomic_DNA"/>
</dbReference>
<proteinExistence type="predicted"/>
<evidence type="ECO:0000313" key="2">
    <source>
        <dbReference type="EMBL" id="MDS3862120.1"/>
    </source>
</evidence>
<feature type="domain" description="Nitroreductase" evidence="1">
    <location>
        <begin position="343"/>
        <end position="518"/>
    </location>
</feature>
<comment type="caution">
    <text evidence="2">The sequence shown here is derived from an EMBL/GenBank/DDBJ whole genome shotgun (WGS) entry which is preliminary data.</text>
</comment>
<dbReference type="InterPro" id="IPR029479">
    <property type="entry name" value="Nitroreductase"/>
</dbReference>
<keyword evidence="3" id="KW-1185">Reference proteome</keyword>
<dbReference type="AlphaFoldDB" id="A0AAE4FWA9"/>
<dbReference type="SUPFAM" id="SSF55469">
    <property type="entry name" value="FMN-dependent nitroreductase-like"/>
    <property type="match status" value="2"/>
</dbReference>
<dbReference type="CDD" id="cd02142">
    <property type="entry name" value="McbC_SagB-like_oxidoreductase"/>
    <property type="match status" value="2"/>
</dbReference>
<accession>A0AAE4FWA9</accession>
<dbReference type="NCBIfam" id="TIGR03605">
    <property type="entry name" value="antibiot_sagB"/>
    <property type="match status" value="2"/>
</dbReference>
<reference evidence="3" key="1">
    <citation type="submission" date="2023-07" db="EMBL/GenBank/DDBJ databases">
        <authorList>
            <person name="Luz R."/>
            <person name="Cordeiro R."/>
            <person name="Fonseca A."/>
            <person name="Goncalves V."/>
        </authorList>
    </citation>
    <scope>NUCLEOTIDE SEQUENCE [LARGE SCALE GENOMIC DNA]</scope>
    <source>
        <strain evidence="3">BACA0444</strain>
    </source>
</reference>
<evidence type="ECO:0000259" key="1">
    <source>
        <dbReference type="Pfam" id="PF00881"/>
    </source>
</evidence>
<protein>
    <submittedName>
        <fullName evidence="2">SagB/ThcOx family dehydrogenase</fullName>
    </submittedName>
</protein>
<name>A0AAE4FWA9_9CYAN</name>
<dbReference type="PANTHER" id="PTHR42741:SF3">
    <property type="entry name" value="NITROREDUCTASE FAMILY PROTEIN"/>
    <property type="match status" value="1"/>
</dbReference>
<feature type="domain" description="Nitroreductase" evidence="1">
    <location>
        <begin position="84"/>
        <end position="219"/>
    </location>
</feature>
<organism evidence="2 3">
    <name type="scientific">Pseudocalidococcus azoricus BACA0444</name>
    <dbReference type="NCBI Taxonomy" id="2918990"/>
    <lineage>
        <taxon>Bacteria</taxon>
        <taxon>Bacillati</taxon>
        <taxon>Cyanobacteriota</taxon>
        <taxon>Cyanophyceae</taxon>
        <taxon>Acaryochloridales</taxon>
        <taxon>Thermosynechococcaceae</taxon>
        <taxon>Pseudocalidococcus</taxon>
        <taxon>Pseudocalidococcus azoricus</taxon>
    </lineage>
</organism>
<dbReference type="Pfam" id="PF00881">
    <property type="entry name" value="Nitroreductase"/>
    <property type="match status" value="2"/>
</dbReference>
<dbReference type="Gene3D" id="3.40.109.10">
    <property type="entry name" value="NADH Oxidase"/>
    <property type="match status" value="2"/>
</dbReference>
<dbReference type="RefSeq" id="WP_322879332.1">
    <property type="nucleotide sequence ID" value="NZ_JAVMIP010000022.1"/>
</dbReference>
<dbReference type="GO" id="GO:0016491">
    <property type="term" value="F:oxidoreductase activity"/>
    <property type="evidence" value="ECO:0007669"/>
    <property type="project" value="InterPro"/>
</dbReference>
<dbReference type="Proteomes" id="UP001268256">
    <property type="component" value="Unassembled WGS sequence"/>
</dbReference>
<dbReference type="InterPro" id="IPR000415">
    <property type="entry name" value="Nitroreductase-like"/>
</dbReference>
<dbReference type="InterPro" id="IPR020051">
    <property type="entry name" value="SagB-type_dehydrogenase"/>
</dbReference>
<sequence>MSLAQHYHERTKYDPVTIRQRGKALDFSQQPIPYKDYKFGHLINLKQLPADLDPNLGERLSRFFYLSYGITAAVATTGDPYYLRAAPSAGGLYPAELYLIARQDSCLPAGLYNYQARPHGLIHFWESNVWSALQSACFWHPVLDHVTLAVVLTAVFYRSAWRYEDRAYRRIGLDLGHLLGNIELAANLNDFRAHLLGGFVDSALNDLLYLDGDQEAAFVVIGLADLLKVSENLPHLPTALPSPVCPTIPKIAAGDLLHECHQASQITATDLTYTPKPQADPDGVVLDLCTGVAIMPPPEPEPEPEPEPTPDLYDFPGLTRVHLGVEPINWQQNCTGLENTMLRRRSTRVYSGGSITQAQLAQILDFAYHPEHYQPQGLDETPDYFCLNLIKTFVAVSEVKGLEAGCYYYAPQAKELRQIRFKNFRTELHHLSLGQELGRDAAAVVFQTANLEAAITELGERAYRYLHMDAGHLGQRLNLAAMQLNLGASGIAGFFDDQVNEVLGIPVDDAVLYLTTLGVPA</sequence>
<dbReference type="PANTHER" id="PTHR42741">
    <property type="entry name" value="NITROREDUCTASE FAMILY PROTEIN"/>
    <property type="match status" value="1"/>
</dbReference>
<gene>
    <name evidence="2" type="ORF">RIF25_15055</name>
</gene>
<evidence type="ECO:0000313" key="3">
    <source>
        <dbReference type="Proteomes" id="UP001268256"/>
    </source>
</evidence>